<gene>
    <name evidence="2" type="ORF">L596_023948</name>
</gene>
<evidence type="ECO:0000313" key="3">
    <source>
        <dbReference type="Proteomes" id="UP000298663"/>
    </source>
</evidence>
<evidence type="ECO:0000313" key="2">
    <source>
        <dbReference type="EMBL" id="TKR67864.1"/>
    </source>
</evidence>
<name>A0A4U5MF96_STECR</name>
<feature type="region of interest" description="Disordered" evidence="1">
    <location>
        <begin position="118"/>
        <end position="142"/>
    </location>
</feature>
<dbReference type="AlphaFoldDB" id="A0A4U5MF96"/>
<protein>
    <submittedName>
        <fullName evidence="2">Uncharacterized protein</fullName>
    </submittedName>
</protein>
<comment type="caution">
    <text evidence="2">The sequence shown here is derived from an EMBL/GenBank/DDBJ whole genome shotgun (WGS) entry which is preliminary data.</text>
</comment>
<dbReference type="EMBL" id="AZBU02000008">
    <property type="protein sequence ID" value="TKR67864.1"/>
    <property type="molecule type" value="Genomic_DNA"/>
</dbReference>
<reference evidence="2 3" key="2">
    <citation type="journal article" date="2019" name="G3 (Bethesda)">
        <title>Hybrid Assembly of the Genome of the Entomopathogenic Nematode Steinernema carpocapsae Identifies the X-Chromosome.</title>
        <authorList>
            <person name="Serra L."/>
            <person name="Macchietto M."/>
            <person name="Macias-Munoz A."/>
            <person name="McGill C.J."/>
            <person name="Rodriguez I.M."/>
            <person name="Rodriguez B."/>
            <person name="Murad R."/>
            <person name="Mortazavi A."/>
        </authorList>
    </citation>
    <scope>NUCLEOTIDE SEQUENCE [LARGE SCALE GENOMIC DNA]</scope>
    <source>
        <strain evidence="2 3">ALL</strain>
    </source>
</reference>
<accession>A0A4U5MF96</accession>
<dbReference type="Proteomes" id="UP000298663">
    <property type="component" value="Unassembled WGS sequence"/>
</dbReference>
<proteinExistence type="predicted"/>
<sequence>MKPLQSNDLYVKRTETVILLQNGIKLKAALLCRTNCPDDLLARTTFFDSSFCQIQILRNCYPEPIILSSVAQTNLPSLLFLFVSCCREPTVYSNACLFLVAVAIYRTRWLNKHRHGLLSSDSPPLSSPESHSSFSDRSSAAT</sequence>
<organism evidence="2 3">
    <name type="scientific">Steinernema carpocapsae</name>
    <name type="common">Entomopathogenic nematode</name>
    <dbReference type="NCBI Taxonomy" id="34508"/>
    <lineage>
        <taxon>Eukaryota</taxon>
        <taxon>Metazoa</taxon>
        <taxon>Ecdysozoa</taxon>
        <taxon>Nematoda</taxon>
        <taxon>Chromadorea</taxon>
        <taxon>Rhabditida</taxon>
        <taxon>Tylenchina</taxon>
        <taxon>Panagrolaimomorpha</taxon>
        <taxon>Strongyloidoidea</taxon>
        <taxon>Steinernematidae</taxon>
        <taxon>Steinernema</taxon>
    </lineage>
</organism>
<keyword evidence="3" id="KW-1185">Reference proteome</keyword>
<reference evidence="2 3" key="1">
    <citation type="journal article" date="2015" name="Genome Biol.">
        <title>Comparative genomics of Steinernema reveals deeply conserved gene regulatory networks.</title>
        <authorList>
            <person name="Dillman A.R."/>
            <person name="Macchietto M."/>
            <person name="Porter C.F."/>
            <person name="Rogers A."/>
            <person name="Williams B."/>
            <person name="Antoshechkin I."/>
            <person name="Lee M.M."/>
            <person name="Goodwin Z."/>
            <person name="Lu X."/>
            <person name="Lewis E.E."/>
            <person name="Goodrich-Blair H."/>
            <person name="Stock S.P."/>
            <person name="Adams B.J."/>
            <person name="Sternberg P.W."/>
            <person name="Mortazavi A."/>
        </authorList>
    </citation>
    <scope>NUCLEOTIDE SEQUENCE [LARGE SCALE GENOMIC DNA]</scope>
    <source>
        <strain evidence="2 3">ALL</strain>
    </source>
</reference>
<evidence type="ECO:0000256" key="1">
    <source>
        <dbReference type="SAM" id="MobiDB-lite"/>
    </source>
</evidence>